<dbReference type="Pfam" id="PF07957">
    <property type="entry name" value="DUF3294"/>
    <property type="match status" value="1"/>
</dbReference>
<feature type="compositionally biased region" description="Low complexity" evidence="1">
    <location>
        <begin position="1"/>
        <end position="14"/>
    </location>
</feature>
<organism evidence="2 3">
    <name type="scientific">Zasmidium cellare ATCC 36951</name>
    <dbReference type="NCBI Taxonomy" id="1080233"/>
    <lineage>
        <taxon>Eukaryota</taxon>
        <taxon>Fungi</taxon>
        <taxon>Dikarya</taxon>
        <taxon>Ascomycota</taxon>
        <taxon>Pezizomycotina</taxon>
        <taxon>Dothideomycetes</taxon>
        <taxon>Dothideomycetidae</taxon>
        <taxon>Mycosphaerellales</taxon>
        <taxon>Mycosphaerellaceae</taxon>
        <taxon>Zasmidium</taxon>
    </lineage>
</organism>
<evidence type="ECO:0000313" key="2">
    <source>
        <dbReference type="EMBL" id="KAF2170751.1"/>
    </source>
</evidence>
<proteinExistence type="predicted"/>
<reference evidence="2" key="1">
    <citation type="journal article" date="2020" name="Stud. Mycol.">
        <title>101 Dothideomycetes genomes: a test case for predicting lifestyles and emergence of pathogens.</title>
        <authorList>
            <person name="Haridas S."/>
            <person name="Albert R."/>
            <person name="Binder M."/>
            <person name="Bloem J."/>
            <person name="Labutti K."/>
            <person name="Salamov A."/>
            <person name="Andreopoulos B."/>
            <person name="Baker S."/>
            <person name="Barry K."/>
            <person name="Bills G."/>
            <person name="Bluhm B."/>
            <person name="Cannon C."/>
            <person name="Castanera R."/>
            <person name="Culley D."/>
            <person name="Daum C."/>
            <person name="Ezra D."/>
            <person name="Gonzalez J."/>
            <person name="Henrissat B."/>
            <person name="Kuo A."/>
            <person name="Liang C."/>
            <person name="Lipzen A."/>
            <person name="Lutzoni F."/>
            <person name="Magnuson J."/>
            <person name="Mondo S."/>
            <person name="Nolan M."/>
            <person name="Ohm R."/>
            <person name="Pangilinan J."/>
            <person name="Park H.-J."/>
            <person name="Ramirez L."/>
            <person name="Alfaro M."/>
            <person name="Sun H."/>
            <person name="Tritt A."/>
            <person name="Yoshinaga Y."/>
            <person name="Zwiers L.-H."/>
            <person name="Turgeon B."/>
            <person name="Goodwin S."/>
            <person name="Spatafora J."/>
            <person name="Crous P."/>
            <person name="Grigoriev I."/>
        </authorList>
    </citation>
    <scope>NUCLEOTIDE SEQUENCE</scope>
    <source>
        <strain evidence="2">ATCC 36951</strain>
    </source>
</reference>
<feature type="region of interest" description="Disordered" evidence="1">
    <location>
        <begin position="1"/>
        <end position="37"/>
    </location>
</feature>
<dbReference type="GeneID" id="54557891"/>
<gene>
    <name evidence="2" type="ORF">M409DRAFT_18723</name>
</gene>
<accession>A0A6A6CUI3</accession>
<evidence type="ECO:0000313" key="3">
    <source>
        <dbReference type="Proteomes" id="UP000799537"/>
    </source>
</evidence>
<dbReference type="OrthoDB" id="5413892at2759"/>
<dbReference type="RefSeq" id="XP_033671640.1">
    <property type="nucleotide sequence ID" value="XM_033804619.1"/>
</dbReference>
<keyword evidence="3" id="KW-1185">Reference proteome</keyword>
<evidence type="ECO:0000256" key="1">
    <source>
        <dbReference type="SAM" id="MobiDB-lite"/>
    </source>
</evidence>
<protein>
    <submittedName>
        <fullName evidence="2">Uncharacterized protein</fullName>
    </submittedName>
</protein>
<sequence>MSTPAKTPAAQAPKTTPPKTVPAAKKTESLAGDSAVATAKDDTVKAIEKLEIRQKAINTNNVARVANSHITDPEGKLTPLVSIKTGKALEKFPESAKDIQKLTLVQINEILSQLDTERTGSEQARRERLRMQIGLKAIPA</sequence>
<dbReference type="Proteomes" id="UP000799537">
    <property type="component" value="Unassembled WGS sequence"/>
</dbReference>
<dbReference type="EMBL" id="ML993584">
    <property type="protein sequence ID" value="KAF2170751.1"/>
    <property type="molecule type" value="Genomic_DNA"/>
</dbReference>
<name>A0A6A6CUI3_ZASCE</name>
<dbReference type="AlphaFoldDB" id="A0A6A6CUI3"/>
<dbReference type="InterPro" id="IPR012917">
    <property type="entry name" value="DUF3294"/>
</dbReference>